<dbReference type="InterPro" id="IPR005135">
    <property type="entry name" value="Endo/exonuclease/phosphatase"/>
</dbReference>
<dbReference type="Pfam" id="PF03372">
    <property type="entry name" value="Exo_endo_phos"/>
    <property type="match status" value="1"/>
</dbReference>
<organism evidence="2 3">
    <name type="scientific">Pseudoalteromonas luteoviolacea CPMOR-1</name>
    <dbReference type="NCBI Taxonomy" id="1365248"/>
    <lineage>
        <taxon>Bacteria</taxon>
        <taxon>Pseudomonadati</taxon>
        <taxon>Pseudomonadota</taxon>
        <taxon>Gammaproteobacteria</taxon>
        <taxon>Alteromonadales</taxon>
        <taxon>Pseudoalteromonadaceae</taxon>
        <taxon>Pseudoalteromonas</taxon>
    </lineage>
</organism>
<proteinExistence type="predicted"/>
<comment type="caution">
    <text evidence="2">The sequence shown here is derived from an EMBL/GenBank/DDBJ whole genome shotgun (WGS) entry which is preliminary data.</text>
</comment>
<dbReference type="SUPFAM" id="SSF56219">
    <property type="entry name" value="DNase I-like"/>
    <property type="match status" value="1"/>
</dbReference>
<dbReference type="PATRIC" id="fig|1365248.3.peg.3051"/>
<accession>A0A162BHU1</accession>
<dbReference type="Gene3D" id="3.60.10.10">
    <property type="entry name" value="Endonuclease/exonuclease/phosphatase"/>
    <property type="match status" value="1"/>
</dbReference>
<name>A0A162BHU1_9GAMM</name>
<evidence type="ECO:0000313" key="3">
    <source>
        <dbReference type="Proteomes" id="UP000076486"/>
    </source>
</evidence>
<evidence type="ECO:0000259" key="1">
    <source>
        <dbReference type="Pfam" id="PF03372"/>
    </source>
</evidence>
<dbReference type="InterPro" id="IPR036691">
    <property type="entry name" value="Endo/exonu/phosph_ase_sf"/>
</dbReference>
<reference evidence="2 3" key="1">
    <citation type="submission" date="2013-07" db="EMBL/GenBank/DDBJ databases">
        <title>Comparative Genomic and Metabolomic Analysis of Twelve Strains of Pseudoalteromonas luteoviolacea.</title>
        <authorList>
            <person name="Vynne N.G."/>
            <person name="Mansson M."/>
            <person name="Gram L."/>
        </authorList>
    </citation>
    <scope>NUCLEOTIDE SEQUENCE [LARGE SCALE GENOMIC DNA]</scope>
    <source>
        <strain evidence="2 3">CPMOR-1</strain>
    </source>
</reference>
<protein>
    <recommendedName>
        <fullName evidence="1">Endonuclease/exonuclease/phosphatase domain-containing protein</fullName>
    </recommendedName>
</protein>
<gene>
    <name evidence="2" type="ORF">N473_19935</name>
</gene>
<dbReference type="PANTHER" id="PTHR42834">
    <property type="entry name" value="ENDONUCLEASE/EXONUCLEASE/PHOSPHATASE FAMILY PROTEIN (AFU_ORTHOLOGUE AFUA_3G09210)"/>
    <property type="match status" value="1"/>
</dbReference>
<sequence length="341" mass="38622">MESRGIFMEQRKTFKFASFNLLNFASPPYAFYQPEETYNDTQWATKTQFITGLIQHIDPTVIVFQEVFNPDVLASLCEDLGLSYFATVDSPKPDAVYSNVLFNPVVAIASKIPFKQCKPLEPCHELLEYLNNLAHFKFNRTPIKCTFELDGFGLLTIYAVHFKSQRIHSMAQLLGDPDQEDPFLVMLNQTVGTMQSQISRSLEASIVYYDALKTQREKNSATLVMGDFNAHITSPALSFMTEQFPIISESSQLGSVGLFESFAIADNQPELGVKPPTHYYHGEGNVLDYILASKEFSPRDPNTRVNSLTYHNYASHLDPKRDEEDIRYSDHAAIAIEITIK</sequence>
<dbReference type="EMBL" id="AUYC01000034">
    <property type="protein sequence ID" value="KZN62251.1"/>
    <property type="molecule type" value="Genomic_DNA"/>
</dbReference>
<dbReference type="Proteomes" id="UP000076486">
    <property type="component" value="Unassembled WGS sequence"/>
</dbReference>
<feature type="domain" description="Endonuclease/exonuclease/phosphatase" evidence="1">
    <location>
        <begin position="17"/>
        <end position="331"/>
    </location>
</feature>
<evidence type="ECO:0000313" key="2">
    <source>
        <dbReference type="EMBL" id="KZN62251.1"/>
    </source>
</evidence>
<dbReference type="GO" id="GO:0003824">
    <property type="term" value="F:catalytic activity"/>
    <property type="evidence" value="ECO:0007669"/>
    <property type="project" value="InterPro"/>
</dbReference>
<dbReference type="PANTHER" id="PTHR42834:SF1">
    <property type="entry name" value="ENDONUCLEASE_EXONUCLEASE_PHOSPHATASE FAMILY PROTEIN (AFU_ORTHOLOGUE AFUA_3G09210)"/>
    <property type="match status" value="1"/>
</dbReference>
<dbReference type="AlphaFoldDB" id="A0A162BHU1"/>